<name>A0A1F6GG56_9PROT</name>
<comment type="caution">
    <text evidence="1">The sequence shown here is derived from an EMBL/GenBank/DDBJ whole genome shotgun (WGS) entry which is preliminary data.</text>
</comment>
<reference evidence="1 2" key="1">
    <citation type="journal article" date="2016" name="Nat. Commun.">
        <title>Thousands of microbial genomes shed light on interconnected biogeochemical processes in an aquifer system.</title>
        <authorList>
            <person name="Anantharaman K."/>
            <person name="Brown C.T."/>
            <person name="Hug L.A."/>
            <person name="Sharon I."/>
            <person name="Castelle C.J."/>
            <person name="Probst A.J."/>
            <person name="Thomas B.C."/>
            <person name="Singh A."/>
            <person name="Wilkins M.J."/>
            <person name="Karaoz U."/>
            <person name="Brodie E.L."/>
            <person name="Williams K.H."/>
            <person name="Hubbard S.S."/>
            <person name="Banfield J.F."/>
        </authorList>
    </citation>
    <scope>NUCLEOTIDE SEQUENCE [LARGE SCALE GENOMIC DNA]</scope>
</reference>
<evidence type="ECO:0000313" key="2">
    <source>
        <dbReference type="Proteomes" id="UP000178449"/>
    </source>
</evidence>
<dbReference type="AlphaFoldDB" id="A0A1F6GG56"/>
<organism evidence="1 2">
    <name type="scientific">Candidatus Lambdaproteobacteria bacterium RIFOXYD2_FULL_50_16</name>
    <dbReference type="NCBI Taxonomy" id="1817772"/>
    <lineage>
        <taxon>Bacteria</taxon>
        <taxon>Pseudomonadati</taxon>
        <taxon>Pseudomonadota</taxon>
        <taxon>Candidatus Lambdaproteobacteria</taxon>
    </lineage>
</organism>
<dbReference type="EMBL" id="MFNE01000005">
    <property type="protein sequence ID" value="OGG97082.1"/>
    <property type="molecule type" value="Genomic_DNA"/>
</dbReference>
<accession>A0A1F6GG56</accession>
<dbReference type="SUPFAM" id="SSF158682">
    <property type="entry name" value="TerB-like"/>
    <property type="match status" value="1"/>
</dbReference>
<dbReference type="InterPro" id="IPR029024">
    <property type="entry name" value="TerB-like"/>
</dbReference>
<proteinExistence type="predicted"/>
<dbReference type="Proteomes" id="UP000178449">
    <property type="component" value="Unassembled WGS sequence"/>
</dbReference>
<dbReference type="STRING" id="1817772.A2527_13075"/>
<evidence type="ECO:0000313" key="1">
    <source>
        <dbReference type="EMBL" id="OGG97082.1"/>
    </source>
</evidence>
<dbReference type="Gene3D" id="1.10.3680.10">
    <property type="entry name" value="TerB-like"/>
    <property type="match status" value="1"/>
</dbReference>
<protein>
    <submittedName>
        <fullName evidence="1">Uncharacterized protein</fullName>
    </submittedName>
</protein>
<gene>
    <name evidence="1" type="ORF">A2527_13075</name>
</gene>
<sequence>MANEPIFSLPQLRIIGTLGFLMLAIDGDVVNEEKKIIELFLRDFWHYTFGEYRDCLTSIEKIGQSIVNDTGTKVDKIDRILKVLNEQLTRPQKEVVADFARQVMTADDVIDAGEKALYFHIQKGLGVS</sequence>